<evidence type="ECO:0000313" key="4">
    <source>
        <dbReference type="Proteomes" id="UP000328092"/>
    </source>
</evidence>
<reference evidence="3" key="1">
    <citation type="submission" date="2019-02" db="EMBL/GenBank/DDBJ databases">
        <authorList>
            <person name="Pothier F.J."/>
        </authorList>
    </citation>
    <scope>NUCLEOTIDE SEQUENCE</scope>
    <source>
        <strain evidence="3">CI-1B</strain>
    </source>
</reference>
<accession>A0A508TC59</accession>
<evidence type="ECO:0000313" key="3">
    <source>
        <dbReference type="EMBL" id="VIO70478.1"/>
    </source>
</evidence>
<comment type="caution">
    <text evidence="3">The sequence shown here is derived from an EMBL/GenBank/DDBJ whole genome shotgun (WGS) entry which is preliminary data.</text>
</comment>
<evidence type="ECO:0000259" key="1">
    <source>
        <dbReference type="Pfam" id="PF18165"/>
    </source>
</evidence>
<sequence>MALPWLNDQLAALKPKALDDFSRTTITGAQHALGDFDNPLRRNFFSTAMRILFEHMMGTLAPVEEVIQSQWFVPEREGSVPTRGQRIVFAIQGGLTDAFVKDTLQVDIAPIRKKLIKAVDNLSKHVHGREDTIIEGRDEQDAAASGAIEALGNFLDTYHECRKTILDAIQDELDDTTVDALMTDTILEVDELATHHSVEEVYVDTTSVRSIGAHFITYRATGTIAVGLQWGSNSDMRRGDGAEADLSFPFHCDIRSRWTIRSTCLSAKPNTRSI</sequence>
<dbReference type="Pfam" id="PF18166">
    <property type="entry name" value="pP_pnuc_2"/>
    <property type="match status" value="1"/>
</dbReference>
<dbReference type="Proteomes" id="UP000328092">
    <property type="component" value="Unassembled WGS sequence"/>
</dbReference>
<dbReference type="InterPro" id="IPR041584">
    <property type="entry name" value="Put_pPIWI_pnuc_2"/>
</dbReference>
<dbReference type="AlphaFoldDB" id="A0A508TC59"/>
<keyword evidence="4" id="KW-1185">Reference proteome</keyword>
<gene>
    <name evidence="3" type="ORF">CI1B_31320</name>
</gene>
<feature type="domain" description="Predicted pPIWI-associating nuclease" evidence="1">
    <location>
        <begin position="18"/>
        <end position="149"/>
    </location>
</feature>
<proteinExistence type="predicted"/>
<name>A0A508TC59_9BRAD</name>
<evidence type="ECO:0000259" key="2">
    <source>
        <dbReference type="Pfam" id="PF18166"/>
    </source>
</evidence>
<organism evidence="3 4">
    <name type="scientific">Bradyrhizobium ivorense</name>
    <dbReference type="NCBI Taxonomy" id="2511166"/>
    <lineage>
        <taxon>Bacteria</taxon>
        <taxon>Pseudomonadati</taxon>
        <taxon>Pseudomonadota</taxon>
        <taxon>Alphaproteobacteria</taxon>
        <taxon>Hyphomicrobiales</taxon>
        <taxon>Nitrobacteraceae</taxon>
        <taxon>Bradyrhizobium</taxon>
    </lineage>
</organism>
<dbReference type="Pfam" id="PF18165">
    <property type="entry name" value="pP_pnuc_1"/>
    <property type="match status" value="1"/>
</dbReference>
<protein>
    <submittedName>
        <fullName evidence="3">Uncharacterized protein</fullName>
    </submittedName>
</protein>
<dbReference type="RefSeq" id="WP_139860215.1">
    <property type="nucleotide sequence ID" value="NZ_CAADFC020000011.1"/>
</dbReference>
<dbReference type="InterPro" id="IPR040556">
    <property type="entry name" value="pP_pnuc_1"/>
</dbReference>
<dbReference type="OrthoDB" id="712022at2"/>
<feature type="domain" description="Predicted pPIWI-associating nuclease group 2" evidence="2">
    <location>
        <begin position="159"/>
        <end position="257"/>
    </location>
</feature>
<dbReference type="EMBL" id="CAADFC020000011">
    <property type="protein sequence ID" value="VIO70478.1"/>
    <property type="molecule type" value="Genomic_DNA"/>
</dbReference>